<feature type="binding site" evidence="2">
    <location>
        <position position="330"/>
    </location>
    <ligand>
        <name>Zn(2+)</name>
        <dbReference type="ChEBI" id="CHEBI:29105"/>
        <note>catalytic</note>
    </ligand>
</feature>
<feature type="binding site" evidence="2">
    <location>
        <position position="326"/>
    </location>
    <ligand>
        <name>Zn(2+)</name>
        <dbReference type="ChEBI" id="CHEBI:29105"/>
        <note>catalytic</note>
    </ligand>
</feature>
<evidence type="ECO:0000313" key="4">
    <source>
        <dbReference type="EMBL" id="AFC25261.1"/>
    </source>
</evidence>
<feature type="binding site" evidence="2">
    <location>
        <position position="349"/>
    </location>
    <ligand>
        <name>Zn(2+)</name>
        <dbReference type="ChEBI" id="CHEBI:29105"/>
        <note>catalytic</note>
    </ligand>
</feature>
<gene>
    <name evidence="4" type="ordered locus">SGRA_2533</name>
</gene>
<keyword evidence="2" id="KW-0862">Zinc</keyword>
<protein>
    <submittedName>
        <fullName evidence="4">Aminopeptidase N</fullName>
    </submittedName>
</protein>
<evidence type="ECO:0000256" key="1">
    <source>
        <dbReference type="PIRSR" id="PIRSR634015-1"/>
    </source>
</evidence>
<dbReference type="InterPro" id="IPR042097">
    <property type="entry name" value="Aminopeptidase_N-like_N_sf"/>
</dbReference>
<evidence type="ECO:0000313" key="5">
    <source>
        <dbReference type="Proteomes" id="UP000007519"/>
    </source>
</evidence>
<dbReference type="PANTHER" id="PTHR45726">
    <property type="entry name" value="LEUKOTRIENE A-4 HYDROLASE"/>
    <property type="match status" value="1"/>
</dbReference>
<keyword evidence="5" id="KW-1185">Reference proteome</keyword>
<dbReference type="Gene3D" id="1.10.390.10">
    <property type="entry name" value="Neutral Protease Domain 2"/>
    <property type="match status" value="1"/>
</dbReference>
<accession>H6L6L5</accession>
<dbReference type="CDD" id="cd09603">
    <property type="entry name" value="M1_APN_like"/>
    <property type="match status" value="1"/>
</dbReference>
<feature type="active site" description="Proton acceptor" evidence="1">
    <location>
        <position position="327"/>
    </location>
</feature>
<dbReference type="SUPFAM" id="SSF55486">
    <property type="entry name" value="Metalloproteases ('zincins'), catalytic domain"/>
    <property type="match status" value="1"/>
</dbReference>
<dbReference type="AlphaFoldDB" id="H6L6L5"/>
<keyword evidence="4" id="KW-0031">Aminopeptidase</keyword>
<keyword evidence="4" id="KW-0378">Hydrolase</keyword>
<reference evidence="4 5" key="1">
    <citation type="journal article" date="2012" name="Stand. Genomic Sci.">
        <title>Complete genome sequencing and analysis of Saprospira grandis str. Lewin, a predatory marine bacterium.</title>
        <authorList>
            <person name="Saw J.H."/>
            <person name="Yuryev A."/>
            <person name="Kanbe M."/>
            <person name="Hou S."/>
            <person name="Young A.G."/>
            <person name="Aizawa S."/>
            <person name="Alam M."/>
        </authorList>
    </citation>
    <scope>NUCLEOTIDE SEQUENCE [LARGE SCALE GENOMIC DNA]</scope>
    <source>
        <strain evidence="4 5">Lewin</strain>
    </source>
</reference>
<dbReference type="GO" id="GO:0008237">
    <property type="term" value="F:metallopeptidase activity"/>
    <property type="evidence" value="ECO:0007669"/>
    <property type="project" value="InterPro"/>
</dbReference>
<dbReference type="eggNOG" id="COG0308">
    <property type="taxonomic scope" value="Bacteria"/>
</dbReference>
<evidence type="ECO:0000259" key="3">
    <source>
        <dbReference type="Pfam" id="PF01433"/>
    </source>
</evidence>
<feature type="active site" description="Proton donor" evidence="1">
    <location>
        <position position="402"/>
    </location>
</feature>
<name>H6L6L5_SAPGL</name>
<dbReference type="Gene3D" id="2.60.40.1730">
    <property type="entry name" value="tricorn interacting facor f3 domain"/>
    <property type="match status" value="1"/>
</dbReference>
<sequence length="548" mass="64464">MKNVLSILFLFVTIFFAKGQFSAADSLRGGLSPLRSCYDVEFYDLYLQIDFNQKSIRGLNSIRYKVLQGFNMIQLDLFENMKIDSILHGSQKLDFHRKGNAFFVDFGRMQPAGITDVITVYYHGHPIEAQNPPWDGGFIWRKDEAGNPWLAVSCEGIGASLWWPNKDHLSDEPDSMRIRTIVPPNLMSVSNGQLRSVFKNQYVANYTWVVTYPINNYNVTLNVGNYTHFEDRYTSPTDSSQLAMDYYVLPEHLEQAKTQFKQAHEVLRTFEKYLGKYPFWNDGYALVETPYLGMEHQSAIAYGNQFKAGYLGRHPEGMPEDFIILHETGHEWWGNSVSCRDHGEMWLHESFCTYMEAVFMEEKYGPQAAERYLKFQYNYIENKQPLLGPLNVNFLGNDSDIYYKGAQMLHSLRQCFQNDSLWWASLKGFYQKYKINSVNTQDYIQFVQEFTGQDYGYFFKQYLEETQIPQLEYEIYKKGRKRFIRYRWTNCRPDFKMPVFLINEQHERLALYPNTQEWQSQVISKKMAKNIQFAYALFLVQELSDQDN</sequence>
<feature type="domain" description="Peptidase M1 membrane alanine aminopeptidase" evidence="3">
    <location>
        <begin position="262"/>
        <end position="462"/>
    </location>
</feature>
<dbReference type="GO" id="GO:0008270">
    <property type="term" value="F:zinc ion binding"/>
    <property type="evidence" value="ECO:0007669"/>
    <property type="project" value="InterPro"/>
</dbReference>
<dbReference type="OrthoDB" id="100605at2"/>
<dbReference type="EMBL" id="CP002831">
    <property type="protein sequence ID" value="AFC25261.1"/>
    <property type="molecule type" value="Genomic_DNA"/>
</dbReference>
<dbReference type="Proteomes" id="UP000007519">
    <property type="component" value="Chromosome"/>
</dbReference>
<dbReference type="Pfam" id="PF01433">
    <property type="entry name" value="Peptidase_M1"/>
    <property type="match status" value="1"/>
</dbReference>
<dbReference type="RefSeq" id="WP_015692873.1">
    <property type="nucleotide sequence ID" value="NC_016940.1"/>
</dbReference>
<dbReference type="InterPro" id="IPR034015">
    <property type="entry name" value="M1_LTA4H"/>
</dbReference>
<proteinExistence type="predicted"/>
<evidence type="ECO:0000256" key="2">
    <source>
        <dbReference type="PIRSR" id="PIRSR634015-3"/>
    </source>
</evidence>
<dbReference type="GO" id="GO:0004177">
    <property type="term" value="F:aminopeptidase activity"/>
    <property type="evidence" value="ECO:0007669"/>
    <property type="project" value="UniProtKB-KW"/>
</dbReference>
<comment type="cofactor">
    <cofactor evidence="2">
        <name>Zn(2+)</name>
        <dbReference type="ChEBI" id="CHEBI:29105"/>
    </cofactor>
    <text evidence="2">Binds 1 zinc ion per subunit.</text>
</comment>
<dbReference type="HOGENOM" id="CLU_014298_1_1_10"/>
<dbReference type="PANTHER" id="PTHR45726:SF3">
    <property type="entry name" value="LEUKOTRIENE A-4 HYDROLASE"/>
    <property type="match status" value="1"/>
</dbReference>
<dbReference type="InterPro" id="IPR014782">
    <property type="entry name" value="Peptidase_M1_dom"/>
</dbReference>
<organism evidence="4 5">
    <name type="scientific">Saprospira grandis (strain Lewin)</name>
    <dbReference type="NCBI Taxonomy" id="984262"/>
    <lineage>
        <taxon>Bacteria</taxon>
        <taxon>Pseudomonadati</taxon>
        <taxon>Bacteroidota</taxon>
        <taxon>Saprospiria</taxon>
        <taxon>Saprospirales</taxon>
        <taxon>Saprospiraceae</taxon>
        <taxon>Saprospira</taxon>
    </lineage>
</organism>
<keyword evidence="2" id="KW-0479">Metal-binding</keyword>
<keyword evidence="4" id="KW-0645">Protease</keyword>
<dbReference type="STRING" id="984262.SGRA_2533"/>
<dbReference type="InterPro" id="IPR027268">
    <property type="entry name" value="Peptidase_M4/M1_CTD_sf"/>
</dbReference>
<dbReference type="KEGG" id="sgn:SGRA_2533"/>
<dbReference type="SUPFAM" id="SSF63737">
    <property type="entry name" value="Leukotriene A4 hydrolase N-terminal domain"/>
    <property type="match status" value="1"/>
</dbReference>